<evidence type="ECO:0000313" key="2">
    <source>
        <dbReference type="Proteomes" id="UP000319514"/>
    </source>
</evidence>
<organism evidence="1 2">
    <name type="scientific">Oryzihumus leptocrescens</name>
    <dbReference type="NCBI Taxonomy" id="297536"/>
    <lineage>
        <taxon>Bacteria</taxon>
        <taxon>Bacillati</taxon>
        <taxon>Actinomycetota</taxon>
        <taxon>Actinomycetes</taxon>
        <taxon>Micrococcales</taxon>
        <taxon>Intrasporangiaceae</taxon>
        <taxon>Oryzihumus</taxon>
    </lineage>
</organism>
<dbReference type="AlphaFoldDB" id="A0A542ZGS5"/>
<name>A0A542ZGS5_9MICO</name>
<comment type="caution">
    <text evidence="1">The sequence shown here is derived from an EMBL/GenBank/DDBJ whole genome shotgun (WGS) entry which is preliminary data.</text>
</comment>
<dbReference type="Proteomes" id="UP000319514">
    <property type="component" value="Unassembled WGS sequence"/>
</dbReference>
<dbReference type="RefSeq" id="WP_141787572.1">
    <property type="nucleotide sequence ID" value="NZ_BAAAKX010000004.1"/>
</dbReference>
<protein>
    <submittedName>
        <fullName evidence="1">Uncharacterized protein</fullName>
    </submittedName>
</protein>
<sequence>MHDTRTAPGWQVLLPPGWTTIPTEAEAARAASKRLIDQAFAGKPRDELVHARIELDTLLRRQAAQAAEAGARYVHALTRPIRGLPVSATLITVPLTIQDDTSLLDTLTDVLGASDGVEEVGETQVGQWFALRRVRRTRGRLDDQQQGPEFTSTHVEYVVALPDDEMLVMAFTTSTEPVRRELVVLFDAIASSLQPVPGADGTAEDTTSRP</sequence>
<evidence type="ECO:0000313" key="1">
    <source>
        <dbReference type="EMBL" id="TQL59567.1"/>
    </source>
</evidence>
<dbReference type="OrthoDB" id="4196369at2"/>
<accession>A0A542ZGS5</accession>
<dbReference type="EMBL" id="VFOQ01000001">
    <property type="protein sequence ID" value="TQL59567.1"/>
    <property type="molecule type" value="Genomic_DNA"/>
</dbReference>
<proteinExistence type="predicted"/>
<gene>
    <name evidence="1" type="ORF">FB474_0923</name>
</gene>
<keyword evidence="2" id="KW-1185">Reference proteome</keyword>
<reference evidence="1 2" key="1">
    <citation type="submission" date="2019-06" db="EMBL/GenBank/DDBJ databases">
        <title>Sequencing the genomes of 1000 actinobacteria strains.</title>
        <authorList>
            <person name="Klenk H.-P."/>
        </authorList>
    </citation>
    <scope>NUCLEOTIDE SEQUENCE [LARGE SCALE GENOMIC DNA]</scope>
    <source>
        <strain evidence="1 2">DSM 18082</strain>
    </source>
</reference>